<reference evidence="2" key="1">
    <citation type="submission" date="2020-04" db="EMBL/GenBank/DDBJ databases">
        <authorList>
            <person name="Chiriac C."/>
            <person name="Salcher M."/>
            <person name="Ghai R."/>
            <person name="Kavagutti S V."/>
        </authorList>
    </citation>
    <scope>NUCLEOTIDE SEQUENCE</scope>
</reference>
<dbReference type="Gene3D" id="3.90.75.20">
    <property type="match status" value="1"/>
</dbReference>
<evidence type="ECO:0000313" key="2">
    <source>
        <dbReference type="EMBL" id="CAB4144424.1"/>
    </source>
</evidence>
<evidence type="ECO:0000259" key="1">
    <source>
        <dbReference type="Pfam" id="PF13392"/>
    </source>
</evidence>
<dbReference type="SUPFAM" id="SSF54060">
    <property type="entry name" value="His-Me finger endonucleases"/>
    <property type="match status" value="1"/>
</dbReference>
<dbReference type="EMBL" id="LR796431">
    <property type="protein sequence ID" value="CAB4144424.1"/>
    <property type="molecule type" value="Genomic_DNA"/>
</dbReference>
<feature type="domain" description="HNH nuclease" evidence="1">
    <location>
        <begin position="132"/>
        <end position="175"/>
    </location>
</feature>
<accession>A0A6J5MCX5</accession>
<sequence>MRNFWTEQELKFLKDNYSDMQTKDIATILGRKISGVYGKAYELKIGKSKKYMKAMLERESKRLAEFGKNYQFKKGNLPYNYGQKMSKEMYDKLKPTMYKKGNKPTNIKKKGDERIDHEGYTYVKLADSNWVLKHRLIWEDVNGPIPADSIVIFIDKNITNFDIKNLQLITKAENMLRNTIHQYPEPIQSIIKLNNKLKKQINAKQN</sequence>
<gene>
    <name evidence="2" type="ORF">UFOVP462_36</name>
</gene>
<name>A0A6J5MCX5_9CAUD</name>
<dbReference type="InterPro" id="IPR044925">
    <property type="entry name" value="His-Me_finger_sf"/>
</dbReference>
<dbReference type="Pfam" id="PF13392">
    <property type="entry name" value="HNH_3"/>
    <property type="match status" value="1"/>
</dbReference>
<protein>
    <submittedName>
        <fullName evidence="2">HNH nuclease</fullName>
    </submittedName>
</protein>
<dbReference type="InterPro" id="IPR003615">
    <property type="entry name" value="HNH_nuc"/>
</dbReference>
<organism evidence="2">
    <name type="scientific">uncultured Caudovirales phage</name>
    <dbReference type="NCBI Taxonomy" id="2100421"/>
    <lineage>
        <taxon>Viruses</taxon>
        <taxon>Duplodnaviria</taxon>
        <taxon>Heunggongvirae</taxon>
        <taxon>Uroviricota</taxon>
        <taxon>Caudoviricetes</taxon>
        <taxon>Peduoviridae</taxon>
        <taxon>Maltschvirus</taxon>
        <taxon>Maltschvirus maltsch</taxon>
    </lineage>
</organism>
<proteinExistence type="predicted"/>